<proteinExistence type="predicted"/>
<comment type="caution">
    <text evidence="2">The sequence shown here is derived from an EMBL/GenBank/DDBJ whole genome shotgun (WGS) entry which is preliminary data.</text>
</comment>
<protein>
    <submittedName>
        <fullName evidence="2">Uncharacterized protein</fullName>
    </submittedName>
</protein>
<reference evidence="2 3" key="1">
    <citation type="submission" date="2019-12" db="EMBL/GenBank/DDBJ databases">
        <title>A genome sequence resource for the geographically widespread anthracnose pathogen Colletotrichum asianum.</title>
        <authorList>
            <person name="Meng Y."/>
        </authorList>
    </citation>
    <scope>NUCLEOTIDE SEQUENCE [LARGE SCALE GENOMIC DNA]</scope>
    <source>
        <strain evidence="2 3">ICMP 18580</strain>
    </source>
</reference>
<evidence type="ECO:0000313" key="3">
    <source>
        <dbReference type="Proteomes" id="UP000434172"/>
    </source>
</evidence>
<dbReference type="Proteomes" id="UP000434172">
    <property type="component" value="Unassembled WGS sequence"/>
</dbReference>
<keyword evidence="3" id="KW-1185">Reference proteome</keyword>
<sequence length="112" mass="11789">MSPQSDASSTSPAAFPASASSAERTSLSPAQEEEILQLASRIAMLGRDHMSFLLGNSAARTSAPMRDAQLNALISAAIATTTSLATRDNTDTRTRTQSRDKSSSTRPEDNSS</sequence>
<feature type="region of interest" description="Disordered" evidence="1">
    <location>
        <begin position="79"/>
        <end position="112"/>
    </location>
</feature>
<feature type="region of interest" description="Disordered" evidence="1">
    <location>
        <begin position="1"/>
        <end position="32"/>
    </location>
</feature>
<feature type="compositionally biased region" description="Low complexity" evidence="1">
    <location>
        <begin position="7"/>
        <end position="22"/>
    </location>
</feature>
<dbReference type="EMBL" id="WOWK01000137">
    <property type="protein sequence ID" value="KAF0317133.1"/>
    <property type="molecule type" value="Genomic_DNA"/>
</dbReference>
<dbReference type="AlphaFoldDB" id="A0A8H3W2N2"/>
<evidence type="ECO:0000313" key="2">
    <source>
        <dbReference type="EMBL" id="KAF0317133.1"/>
    </source>
</evidence>
<accession>A0A8H3W2N2</accession>
<organism evidence="2 3">
    <name type="scientific">Colletotrichum asianum</name>
    <dbReference type="NCBI Taxonomy" id="702518"/>
    <lineage>
        <taxon>Eukaryota</taxon>
        <taxon>Fungi</taxon>
        <taxon>Dikarya</taxon>
        <taxon>Ascomycota</taxon>
        <taxon>Pezizomycotina</taxon>
        <taxon>Sordariomycetes</taxon>
        <taxon>Hypocreomycetidae</taxon>
        <taxon>Glomerellales</taxon>
        <taxon>Glomerellaceae</taxon>
        <taxon>Colletotrichum</taxon>
        <taxon>Colletotrichum gloeosporioides species complex</taxon>
    </lineage>
</organism>
<evidence type="ECO:0000256" key="1">
    <source>
        <dbReference type="SAM" id="MobiDB-lite"/>
    </source>
</evidence>
<gene>
    <name evidence="2" type="ORF">GQ607_015650</name>
</gene>
<feature type="compositionally biased region" description="Basic and acidic residues" evidence="1">
    <location>
        <begin position="88"/>
        <end position="112"/>
    </location>
</feature>
<name>A0A8H3W2N2_9PEZI</name>